<dbReference type="PANTHER" id="PTHR12785">
    <property type="entry name" value="SPLICING FACTOR 3B"/>
    <property type="match status" value="1"/>
</dbReference>
<dbReference type="EMBL" id="JANAVB010016824">
    <property type="protein sequence ID" value="KAJ6831253.1"/>
    <property type="molecule type" value="Genomic_DNA"/>
</dbReference>
<feature type="compositionally biased region" description="Acidic residues" evidence="1">
    <location>
        <begin position="150"/>
        <end position="167"/>
    </location>
</feature>
<dbReference type="SMART" id="SM00581">
    <property type="entry name" value="PSP"/>
    <property type="match status" value="1"/>
</dbReference>
<dbReference type="InterPro" id="IPR052584">
    <property type="entry name" value="U2_snRNP_Complex_Component"/>
</dbReference>
<evidence type="ECO:0000313" key="3">
    <source>
        <dbReference type="EMBL" id="KAJ6831253.1"/>
    </source>
</evidence>
<feature type="domain" description="PSP proline-rich" evidence="2">
    <location>
        <begin position="45"/>
        <end position="98"/>
    </location>
</feature>
<name>A0AAX6GRT6_IRIPA</name>
<proteinExistence type="predicted"/>
<evidence type="ECO:0000313" key="4">
    <source>
        <dbReference type="Proteomes" id="UP001140949"/>
    </source>
</evidence>
<feature type="region of interest" description="Disordered" evidence="1">
    <location>
        <begin position="132"/>
        <end position="167"/>
    </location>
</feature>
<evidence type="ECO:0000259" key="2">
    <source>
        <dbReference type="SMART" id="SM00581"/>
    </source>
</evidence>
<dbReference type="InterPro" id="IPR006568">
    <property type="entry name" value="PSP_pro-rich"/>
</dbReference>
<accession>A0AAX6GRT6</accession>
<comment type="caution">
    <text evidence="3">The sequence shown here is derived from an EMBL/GenBank/DDBJ whole genome shotgun (WGS) entry which is preliminary data.</text>
</comment>
<gene>
    <name evidence="3" type="ORF">M6B38_350835</name>
</gene>
<dbReference type="InterPro" id="IPR007180">
    <property type="entry name" value="DUF382"/>
</dbReference>
<dbReference type="Pfam" id="PF04046">
    <property type="entry name" value="PSP"/>
    <property type="match status" value="1"/>
</dbReference>
<dbReference type="Proteomes" id="UP001140949">
    <property type="component" value="Unassembled WGS sequence"/>
</dbReference>
<dbReference type="PANTHER" id="PTHR12785:SF6">
    <property type="entry name" value="SPLICING FACTOR 3B SUBUNIT 2"/>
    <property type="match status" value="1"/>
</dbReference>
<keyword evidence="4" id="KW-1185">Reference proteome</keyword>
<dbReference type="Pfam" id="PF04037">
    <property type="entry name" value="DUF382"/>
    <property type="match status" value="1"/>
</dbReference>
<protein>
    <submittedName>
        <fullName evidence="3">Splicing factor 3B subunit 2</fullName>
    </submittedName>
</protein>
<reference evidence="3" key="1">
    <citation type="journal article" date="2023" name="GigaByte">
        <title>Genome assembly of the bearded iris, Iris pallida Lam.</title>
        <authorList>
            <person name="Bruccoleri R.E."/>
            <person name="Oakeley E.J."/>
            <person name="Faust A.M.E."/>
            <person name="Altorfer M."/>
            <person name="Dessus-Babus S."/>
            <person name="Burckhardt D."/>
            <person name="Oertli M."/>
            <person name="Naumann U."/>
            <person name="Petersen F."/>
            <person name="Wong J."/>
        </authorList>
    </citation>
    <scope>NUCLEOTIDE SEQUENCE</scope>
    <source>
        <strain evidence="3">GSM-AAB239-AS_SAM_17_03QT</strain>
    </source>
</reference>
<dbReference type="GO" id="GO:0005634">
    <property type="term" value="C:nucleus"/>
    <property type="evidence" value="ECO:0007669"/>
    <property type="project" value="InterPro"/>
</dbReference>
<dbReference type="AlphaFoldDB" id="A0AAX6GRT6"/>
<sequence length="349" mass="40593">MQPKMGKMDIDYQVLHDAFFKFQTKPKLTTHGDLYHEGKEFEVKLREMKPGMLSHELKEALGMPDGAPPPWLINMQRYGPPPSYPHLKIPGLNAPIPPGASFGYHPGGWGKPPVDETGRPLYGDVFGVHQQDQPNYEEEPVDRSKHWGDLEEEEEEEEEVEEEQMEEEEMEAGIESSTAYQALPLVWKHLMSLTFESNRGRARQTPLSGSRGEGRKDRTWDIAWNTHTYNLPAQDKAASKRVDLLRGQKTDKVDVTIQPEELEVMDDVLAAKYEKHERRSYGTRRKTSAIWLQRLRRRGSARCRRRKASRRRRISSSRVLVSLDHMDFDCPKFQLLWRAYYFVDWICNI</sequence>
<evidence type="ECO:0000256" key="1">
    <source>
        <dbReference type="SAM" id="MobiDB-lite"/>
    </source>
</evidence>
<reference evidence="3" key="2">
    <citation type="submission" date="2023-04" db="EMBL/GenBank/DDBJ databases">
        <authorList>
            <person name="Bruccoleri R.E."/>
            <person name="Oakeley E.J."/>
            <person name="Faust A.-M."/>
            <person name="Dessus-Babus S."/>
            <person name="Altorfer M."/>
            <person name="Burckhardt D."/>
            <person name="Oertli M."/>
            <person name="Naumann U."/>
            <person name="Petersen F."/>
            <person name="Wong J."/>
        </authorList>
    </citation>
    <scope>NUCLEOTIDE SEQUENCE</scope>
    <source>
        <strain evidence="3">GSM-AAB239-AS_SAM_17_03QT</strain>
        <tissue evidence="3">Leaf</tissue>
    </source>
</reference>
<organism evidence="3 4">
    <name type="scientific">Iris pallida</name>
    <name type="common">Sweet iris</name>
    <dbReference type="NCBI Taxonomy" id="29817"/>
    <lineage>
        <taxon>Eukaryota</taxon>
        <taxon>Viridiplantae</taxon>
        <taxon>Streptophyta</taxon>
        <taxon>Embryophyta</taxon>
        <taxon>Tracheophyta</taxon>
        <taxon>Spermatophyta</taxon>
        <taxon>Magnoliopsida</taxon>
        <taxon>Liliopsida</taxon>
        <taxon>Asparagales</taxon>
        <taxon>Iridaceae</taxon>
        <taxon>Iridoideae</taxon>
        <taxon>Irideae</taxon>
        <taxon>Iris</taxon>
    </lineage>
</organism>